<name>A0AAJ2X7W6_XANCA</name>
<dbReference type="Proteomes" id="UP001297361">
    <property type="component" value="Unassembled WGS sequence"/>
</dbReference>
<dbReference type="RefSeq" id="WP_228425524.1">
    <property type="nucleotide sequence ID" value="NZ_JAJFNJ020000005.1"/>
</dbReference>
<reference evidence="1" key="1">
    <citation type="submission" date="2021-10" db="EMBL/GenBank/DDBJ databases">
        <authorList>
            <person name="Hussein R."/>
            <person name="Harrison J."/>
            <person name="Studholme D.J."/>
            <person name="Vicente J."/>
            <person name="Grant M."/>
        </authorList>
    </citation>
    <scope>NUCLEOTIDE SEQUENCE</scope>
    <source>
        <strain evidence="1">NCPPB 2970</strain>
    </source>
</reference>
<accession>A0AAJ2X7W6</accession>
<organism evidence="1 2">
    <name type="scientific">Xanthomonas campestris pv. papavericola</name>
    <dbReference type="NCBI Taxonomy" id="487881"/>
    <lineage>
        <taxon>Bacteria</taxon>
        <taxon>Pseudomonadati</taxon>
        <taxon>Pseudomonadota</taxon>
        <taxon>Gammaproteobacteria</taxon>
        <taxon>Lysobacterales</taxon>
        <taxon>Lysobacteraceae</taxon>
        <taxon>Xanthomonas</taxon>
    </lineage>
</organism>
<gene>
    <name evidence="1" type="ORF">LLE72_022545</name>
</gene>
<dbReference type="AlphaFoldDB" id="A0AAJ2X7W6"/>
<reference evidence="1" key="2">
    <citation type="submission" date="2024-01" db="EMBL/GenBank/DDBJ databases">
        <title>Long-read genome sequencing of X. campestris pv. papavericola.</title>
        <authorList>
            <person name="Hussain R.M.F."/>
            <person name="Greer S."/>
            <person name="Harrison J."/>
            <person name="Grant M."/>
            <person name="Vicente J."/>
            <person name="Studholme D.J."/>
        </authorList>
    </citation>
    <scope>NUCLEOTIDE SEQUENCE</scope>
    <source>
        <strain evidence="1">NCPPB 2970</strain>
    </source>
</reference>
<comment type="caution">
    <text evidence="1">The sequence shown here is derived from an EMBL/GenBank/DDBJ whole genome shotgun (WGS) entry which is preliminary data.</text>
</comment>
<evidence type="ECO:0000313" key="1">
    <source>
        <dbReference type="EMBL" id="MEC3890451.1"/>
    </source>
</evidence>
<protein>
    <submittedName>
        <fullName evidence="1">Uncharacterized protein</fullName>
    </submittedName>
</protein>
<evidence type="ECO:0000313" key="2">
    <source>
        <dbReference type="Proteomes" id="UP001297361"/>
    </source>
</evidence>
<sequence>MTASTSISLVVSKNPPQDNAMSIIVGTSASTGSVQAGGYIVINLGASSQPVIDWTATTGTYPTGLGNTGWTALLGGAVSGIAICWLRKQVWWCDATERWPPPPMGGGR</sequence>
<dbReference type="EMBL" id="JAJFNJ020000005">
    <property type="protein sequence ID" value="MEC3890451.1"/>
    <property type="molecule type" value="Genomic_DNA"/>
</dbReference>
<proteinExistence type="predicted"/>